<evidence type="ECO:0000313" key="2">
    <source>
        <dbReference type="Proteomes" id="UP000094469"/>
    </source>
</evidence>
<protein>
    <submittedName>
        <fullName evidence="1">Uncharacterized protein</fullName>
    </submittedName>
</protein>
<sequence>MASSAYCLQQLTFYKEKRDDLKLKQTKLKGLKLEAKHVVERDSSGMDGFAYVERKDTEKKHIKSCVNKVNKERKSALSKIAEKLGEYDDEIIDWGHKYTSALTQERFAAEQKRKADKEAADKVKNK</sequence>
<comment type="caution">
    <text evidence="1">The sequence shown here is derived from an EMBL/GenBank/DDBJ whole genome shotgun (WGS) entry which is preliminary data.</text>
</comment>
<dbReference type="AlphaFoldDB" id="A0A1E5HCK9"/>
<dbReference type="EMBL" id="MIKC01000013">
    <property type="protein sequence ID" value="OEG22555.1"/>
    <property type="molecule type" value="Genomic_DNA"/>
</dbReference>
<organism evidence="1 2">
    <name type="scientific">Enterococcus ureilyticus</name>
    <dbReference type="NCBI Taxonomy" id="1131292"/>
    <lineage>
        <taxon>Bacteria</taxon>
        <taxon>Bacillati</taxon>
        <taxon>Bacillota</taxon>
        <taxon>Bacilli</taxon>
        <taxon>Lactobacillales</taxon>
        <taxon>Enterococcaceae</taxon>
        <taxon>Enterococcus</taxon>
    </lineage>
</organism>
<accession>A0A1E5HCK9</accession>
<dbReference type="RefSeq" id="WP_069640021.1">
    <property type="nucleotide sequence ID" value="NZ_JAFBEZ010000023.1"/>
</dbReference>
<reference evidence="2" key="1">
    <citation type="submission" date="2016-09" db="EMBL/GenBank/DDBJ databases">
        <authorList>
            <person name="Gulvik C.A."/>
        </authorList>
    </citation>
    <scope>NUCLEOTIDE SEQUENCE [LARGE SCALE GENOMIC DNA]</scope>
    <source>
        <strain evidence="2">LMG 26676</strain>
    </source>
</reference>
<keyword evidence="2" id="KW-1185">Reference proteome</keyword>
<gene>
    <name evidence="1" type="ORF">BCR24_14845</name>
</gene>
<evidence type="ECO:0000313" key="1">
    <source>
        <dbReference type="EMBL" id="OEG22555.1"/>
    </source>
</evidence>
<dbReference type="Proteomes" id="UP000094469">
    <property type="component" value="Unassembled WGS sequence"/>
</dbReference>
<dbReference type="STRING" id="1131292.BCR24_14845"/>
<name>A0A1E5HCK9_9ENTE</name>
<proteinExistence type="predicted"/>